<dbReference type="Proteomes" id="UP000248198">
    <property type="component" value="Unassembled WGS sequence"/>
</dbReference>
<keyword evidence="2" id="KW-1185">Reference proteome</keyword>
<dbReference type="EMBL" id="QKLU01000008">
    <property type="protein sequence ID" value="PYF70627.1"/>
    <property type="molecule type" value="Genomic_DNA"/>
</dbReference>
<reference evidence="1 2" key="1">
    <citation type="submission" date="2018-06" db="EMBL/GenBank/DDBJ databases">
        <title>Genomic Encyclopedia of Archaeal and Bacterial Type Strains, Phase II (KMG-II): from individual species to whole genera.</title>
        <authorList>
            <person name="Goeker M."/>
        </authorList>
    </citation>
    <scope>NUCLEOTIDE SEQUENCE [LARGE SCALE GENOMIC DNA]</scope>
    <source>
        <strain evidence="1 2">DSM 27372</strain>
    </source>
</reference>
<gene>
    <name evidence="1" type="ORF">B0O44_10853</name>
</gene>
<organism evidence="1 2">
    <name type="scientific">Pedobacter nutrimenti</name>
    <dbReference type="NCBI Taxonomy" id="1241337"/>
    <lineage>
        <taxon>Bacteria</taxon>
        <taxon>Pseudomonadati</taxon>
        <taxon>Bacteroidota</taxon>
        <taxon>Sphingobacteriia</taxon>
        <taxon>Sphingobacteriales</taxon>
        <taxon>Sphingobacteriaceae</taxon>
        <taxon>Pedobacter</taxon>
    </lineage>
</organism>
<dbReference type="RefSeq" id="WP_211321424.1">
    <property type="nucleotide sequence ID" value="NZ_QKLU01000008.1"/>
</dbReference>
<accession>A0A318UCI0</accession>
<proteinExistence type="predicted"/>
<sequence length="67" mass="7667">MDTMTTVSEIPNKLKKEGYSVDFNLKESCLECRGNYLQLLPGEFEIDRTFRFEGLSDPADEAIIYAI</sequence>
<evidence type="ECO:0000313" key="2">
    <source>
        <dbReference type="Proteomes" id="UP000248198"/>
    </source>
</evidence>
<protein>
    <submittedName>
        <fullName evidence="1">Uncharacterized protein</fullName>
    </submittedName>
</protein>
<evidence type="ECO:0000313" key="1">
    <source>
        <dbReference type="EMBL" id="PYF70627.1"/>
    </source>
</evidence>
<dbReference type="AlphaFoldDB" id="A0A318UCI0"/>
<name>A0A318UCI0_9SPHI</name>
<comment type="caution">
    <text evidence="1">The sequence shown here is derived from an EMBL/GenBank/DDBJ whole genome shotgun (WGS) entry which is preliminary data.</text>
</comment>